<gene>
    <name evidence="3" type="ORF">B0G62_11879</name>
</gene>
<accession>A0A2S4LYJ8</accession>
<sequence length="387" mass="40838">MTRRNTAMNVTLRTGSRTESARWPRESEGSGATSPAEARPGSPGHETAAPYADFTASLQALTFPLDSPSLANAARRLIGAEPSLPQPGGGSTLVRWQRLAALAALDVSLAKIYEAHADAQAILAELDAPRRPASHDEPVEIWAVWAARAPRNDLRITRRDDMPKVTLKGTKAWCSGAAFVTHALVTCVDDEGCDWLAALPMDQPGVKVSVRGWEAVGMQITRSVEIDLDGACATLIGASGTYTGRPGFWHGGAGVAACWYGAAAALAMYLRDTAQRRDDPHLRAHLGAADAALCAARALLREAAHAIDAAPRADAHVLALRVRAAVESAVDTTLRACARGLGAAPLCRDAWFARMAADLPVFVRQSHAEADLAALGAAVAADEVWLL</sequence>
<feature type="region of interest" description="Disordered" evidence="1">
    <location>
        <begin position="1"/>
        <end position="49"/>
    </location>
</feature>
<protein>
    <recommendedName>
        <fullName evidence="5">Alkylation response protein AidB-like acyl-CoA dehydrogenase</fullName>
    </recommendedName>
</protein>
<dbReference type="GO" id="GO:0016627">
    <property type="term" value="F:oxidoreductase activity, acting on the CH-CH group of donors"/>
    <property type="evidence" value="ECO:0007669"/>
    <property type="project" value="InterPro"/>
</dbReference>
<dbReference type="SUPFAM" id="SSF47203">
    <property type="entry name" value="Acyl-CoA dehydrogenase C-terminal domain-like"/>
    <property type="match status" value="1"/>
</dbReference>
<organism evidence="3 4">
    <name type="scientific">Paraburkholderia eburnea</name>
    <dbReference type="NCBI Taxonomy" id="1189126"/>
    <lineage>
        <taxon>Bacteria</taxon>
        <taxon>Pseudomonadati</taxon>
        <taxon>Pseudomonadota</taxon>
        <taxon>Betaproteobacteria</taxon>
        <taxon>Burkholderiales</taxon>
        <taxon>Burkholderiaceae</taxon>
        <taxon>Paraburkholderia</taxon>
    </lineage>
</organism>
<keyword evidence="4" id="KW-1185">Reference proteome</keyword>
<dbReference type="RefSeq" id="WP_146055351.1">
    <property type="nucleotide sequence ID" value="NZ_PQGA01000018.1"/>
</dbReference>
<reference evidence="3 4" key="1">
    <citation type="submission" date="2018-01" db="EMBL/GenBank/DDBJ databases">
        <title>Genomic Encyclopedia of Type Strains, Phase III (KMG-III): the genomes of soil and plant-associated and newly described type strains.</title>
        <authorList>
            <person name="Whitman W."/>
        </authorList>
    </citation>
    <scope>NUCLEOTIDE SEQUENCE [LARGE SCALE GENOMIC DNA]</scope>
    <source>
        <strain evidence="3 4">JCM 18070</strain>
    </source>
</reference>
<keyword evidence="2" id="KW-0812">Transmembrane</keyword>
<feature type="compositionally biased region" description="Basic and acidic residues" evidence="1">
    <location>
        <begin position="19"/>
        <end position="28"/>
    </location>
</feature>
<keyword evidence="2" id="KW-0472">Membrane</keyword>
<comment type="caution">
    <text evidence="3">The sequence shown here is derived from an EMBL/GenBank/DDBJ whole genome shotgun (WGS) entry which is preliminary data.</text>
</comment>
<evidence type="ECO:0000313" key="4">
    <source>
        <dbReference type="Proteomes" id="UP000237381"/>
    </source>
</evidence>
<dbReference type="OrthoDB" id="107064at2"/>
<dbReference type="Proteomes" id="UP000237381">
    <property type="component" value="Unassembled WGS sequence"/>
</dbReference>
<evidence type="ECO:0008006" key="5">
    <source>
        <dbReference type="Google" id="ProtNLM"/>
    </source>
</evidence>
<feature type="compositionally biased region" description="Polar residues" evidence="1">
    <location>
        <begin position="1"/>
        <end position="18"/>
    </location>
</feature>
<dbReference type="InterPro" id="IPR036250">
    <property type="entry name" value="AcylCo_DH-like_C"/>
</dbReference>
<dbReference type="EMBL" id="PQGA01000018">
    <property type="protein sequence ID" value="POR47488.1"/>
    <property type="molecule type" value="Genomic_DNA"/>
</dbReference>
<evidence type="ECO:0000256" key="1">
    <source>
        <dbReference type="SAM" id="MobiDB-lite"/>
    </source>
</evidence>
<evidence type="ECO:0000313" key="3">
    <source>
        <dbReference type="EMBL" id="POR47488.1"/>
    </source>
</evidence>
<feature type="transmembrane region" description="Helical" evidence="2">
    <location>
        <begin position="248"/>
        <end position="270"/>
    </location>
</feature>
<dbReference type="InterPro" id="IPR009100">
    <property type="entry name" value="AcylCoA_DH/oxidase_NM_dom_sf"/>
</dbReference>
<keyword evidence="2" id="KW-1133">Transmembrane helix</keyword>
<name>A0A2S4LYJ8_9BURK</name>
<dbReference type="AlphaFoldDB" id="A0A2S4LYJ8"/>
<evidence type="ECO:0000256" key="2">
    <source>
        <dbReference type="SAM" id="Phobius"/>
    </source>
</evidence>
<dbReference type="Gene3D" id="2.40.110.10">
    <property type="entry name" value="Butyryl-CoA Dehydrogenase, subunit A, domain 2"/>
    <property type="match status" value="1"/>
</dbReference>
<proteinExistence type="predicted"/>
<dbReference type="InterPro" id="IPR046373">
    <property type="entry name" value="Acyl-CoA_Oxase/DH_mid-dom_sf"/>
</dbReference>
<dbReference type="SUPFAM" id="SSF56645">
    <property type="entry name" value="Acyl-CoA dehydrogenase NM domain-like"/>
    <property type="match status" value="1"/>
</dbReference>